<dbReference type="PANTHER" id="PTHR43214:SF24">
    <property type="entry name" value="TRANSCRIPTIONAL REGULATORY PROTEIN NARL-RELATED"/>
    <property type="match status" value="1"/>
</dbReference>
<evidence type="ECO:0000256" key="3">
    <source>
        <dbReference type="ARBA" id="ARBA00023125"/>
    </source>
</evidence>
<dbReference type="PANTHER" id="PTHR43214">
    <property type="entry name" value="TWO-COMPONENT RESPONSE REGULATOR"/>
    <property type="match status" value="1"/>
</dbReference>
<evidence type="ECO:0000256" key="2">
    <source>
        <dbReference type="ARBA" id="ARBA00023015"/>
    </source>
</evidence>
<dbReference type="InterPro" id="IPR039420">
    <property type="entry name" value="WalR-like"/>
</dbReference>
<dbReference type="Pfam" id="PF00196">
    <property type="entry name" value="GerE"/>
    <property type="match status" value="1"/>
</dbReference>
<evidence type="ECO:0000256" key="5">
    <source>
        <dbReference type="PROSITE-ProRule" id="PRU00169"/>
    </source>
</evidence>
<evidence type="ECO:0000259" key="7">
    <source>
        <dbReference type="PROSITE" id="PS50110"/>
    </source>
</evidence>
<dbReference type="InterPro" id="IPR001789">
    <property type="entry name" value="Sig_transdc_resp-reg_receiver"/>
</dbReference>
<dbReference type="InterPro" id="IPR058245">
    <property type="entry name" value="NreC/VraR/RcsB-like_REC"/>
</dbReference>
<keyword evidence="2" id="KW-0805">Transcription regulation</keyword>
<dbReference type="Gene3D" id="3.40.50.2300">
    <property type="match status" value="1"/>
</dbReference>
<comment type="caution">
    <text evidence="8">The sequence shown here is derived from an EMBL/GenBank/DDBJ whole genome shotgun (WGS) entry which is preliminary data.</text>
</comment>
<sequence>MIRVLIADDQLVVRSGFKLFLRDERDIEVVGEAASGVEAVRKARELSADVVLMDIRMPGGDGITATRELAVSTVIDPIAVIIVTTFDIDEYIFGALESGAAGFLLKDADPDALAWAIRAAARGDGLVSPSVTRRVITEFARRQQPKALDMLPSPELLTSRELDIVQALARGMSNQEIADELHLEIGTVKTHLNRITTKLGMRDRLQTVVWAFQQNLPGIRDVPIASNGGCE</sequence>
<dbReference type="SUPFAM" id="SSF46894">
    <property type="entry name" value="C-terminal effector domain of the bipartite response regulators"/>
    <property type="match status" value="1"/>
</dbReference>
<evidence type="ECO:0000313" key="8">
    <source>
        <dbReference type="EMBL" id="MFC6355930.1"/>
    </source>
</evidence>
<dbReference type="Pfam" id="PF00072">
    <property type="entry name" value="Response_reg"/>
    <property type="match status" value="1"/>
</dbReference>
<dbReference type="Proteomes" id="UP001596306">
    <property type="component" value="Unassembled WGS sequence"/>
</dbReference>
<keyword evidence="3" id="KW-0238">DNA-binding</keyword>
<evidence type="ECO:0000256" key="4">
    <source>
        <dbReference type="ARBA" id="ARBA00023163"/>
    </source>
</evidence>
<keyword evidence="9" id="KW-1185">Reference proteome</keyword>
<dbReference type="PROSITE" id="PS00622">
    <property type="entry name" value="HTH_LUXR_1"/>
    <property type="match status" value="1"/>
</dbReference>
<dbReference type="PROSITE" id="PS50110">
    <property type="entry name" value="RESPONSE_REGULATORY"/>
    <property type="match status" value="1"/>
</dbReference>
<proteinExistence type="predicted"/>
<feature type="modified residue" description="4-aspartylphosphate" evidence="5">
    <location>
        <position position="54"/>
    </location>
</feature>
<dbReference type="CDD" id="cd17535">
    <property type="entry name" value="REC_NarL-like"/>
    <property type="match status" value="1"/>
</dbReference>
<dbReference type="InterPro" id="IPR016032">
    <property type="entry name" value="Sig_transdc_resp-reg_C-effctor"/>
</dbReference>
<dbReference type="PRINTS" id="PR00038">
    <property type="entry name" value="HTHLUXR"/>
</dbReference>
<dbReference type="EMBL" id="JBHSTP010000001">
    <property type="protein sequence ID" value="MFC6355930.1"/>
    <property type="molecule type" value="Genomic_DNA"/>
</dbReference>
<dbReference type="SUPFAM" id="SSF52172">
    <property type="entry name" value="CheY-like"/>
    <property type="match status" value="1"/>
</dbReference>
<dbReference type="SMART" id="SM00421">
    <property type="entry name" value="HTH_LUXR"/>
    <property type="match status" value="1"/>
</dbReference>
<name>A0ABW1VH05_9MICO</name>
<gene>
    <name evidence="8" type="ORF">ACFQB0_07395</name>
</gene>
<keyword evidence="4" id="KW-0804">Transcription</keyword>
<reference evidence="9" key="1">
    <citation type="journal article" date="2019" name="Int. J. Syst. Evol. Microbiol.">
        <title>The Global Catalogue of Microorganisms (GCM) 10K type strain sequencing project: providing services to taxonomists for standard genome sequencing and annotation.</title>
        <authorList>
            <consortium name="The Broad Institute Genomics Platform"/>
            <consortium name="The Broad Institute Genome Sequencing Center for Infectious Disease"/>
            <person name="Wu L."/>
            <person name="Ma J."/>
        </authorList>
    </citation>
    <scope>NUCLEOTIDE SEQUENCE [LARGE SCALE GENOMIC DNA]</scope>
    <source>
        <strain evidence="9">CCUG 43304</strain>
    </source>
</reference>
<dbReference type="InterPro" id="IPR000792">
    <property type="entry name" value="Tscrpt_reg_LuxR_C"/>
</dbReference>
<dbReference type="RefSeq" id="WP_386729440.1">
    <property type="nucleotide sequence ID" value="NZ_JBHSTP010000001.1"/>
</dbReference>
<feature type="domain" description="HTH luxR-type" evidence="6">
    <location>
        <begin position="150"/>
        <end position="215"/>
    </location>
</feature>
<organism evidence="8 9">
    <name type="scientific">Luethyella okanaganae</name>
    <dbReference type="NCBI Taxonomy" id="69372"/>
    <lineage>
        <taxon>Bacteria</taxon>
        <taxon>Bacillati</taxon>
        <taxon>Actinomycetota</taxon>
        <taxon>Actinomycetes</taxon>
        <taxon>Micrococcales</taxon>
        <taxon>Microbacteriaceae</taxon>
        <taxon>Luethyella</taxon>
    </lineage>
</organism>
<feature type="domain" description="Response regulatory" evidence="7">
    <location>
        <begin position="3"/>
        <end position="121"/>
    </location>
</feature>
<accession>A0ABW1VH05</accession>
<evidence type="ECO:0000313" key="9">
    <source>
        <dbReference type="Proteomes" id="UP001596306"/>
    </source>
</evidence>
<dbReference type="CDD" id="cd06170">
    <property type="entry name" value="LuxR_C_like"/>
    <property type="match status" value="1"/>
</dbReference>
<evidence type="ECO:0000259" key="6">
    <source>
        <dbReference type="PROSITE" id="PS50043"/>
    </source>
</evidence>
<dbReference type="PROSITE" id="PS50043">
    <property type="entry name" value="HTH_LUXR_2"/>
    <property type="match status" value="1"/>
</dbReference>
<evidence type="ECO:0000256" key="1">
    <source>
        <dbReference type="ARBA" id="ARBA00022553"/>
    </source>
</evidence>
<protein>
    <submittedName>
        <fullName evidence="8">Response regulator</fullName>
    </submittedName>
</protein>
<keyword evidence="1 5" id="KW-0597">Phosphoprotein</keyword>
<dbReference type="SMART" id="SM00448">
    <property type="entry name" value="REC"/>
    <property type="match status" value="1"/>
</dbReference>
<dbReference type="InterPro" id="IPR011006">
    <property type="entry name" value="CheY-like_superfamily"/>
</dbReference>